<dbReference type="InterPro" id="IPR001304">
    <property type="entry name" value="C-type_lectin-like"/>
</dbReference>
<evidence type="ECO:0000256" key="1">
    <source>
        <dbReference type="SAM" id="MobiDB-lite"/>
    </source>
</evidence>
<evidence type="ECO:0000259" key="2">
    <source>
        <dbReference type="PROSITE" id="PS50041"/>
    </source>
</evidence>
<dbReference type="SUPFAM" id="SSF56436">
    <property type="entry name" value="C-type lectin-like"/>
    <property type="match status" value="1"/>
</dbReference>
<gene>
    <name evidence="3" type="ORF">CAUJ_LOCUS6854</name>
</gene>
<dbReference type="Pfam" id="PF00059">
    <property type="entry name" value="Lectin_C"/>
    <property type="match status" value="1"/>
</dbReference>
<feature type="region of interest" description="Disordered" evidence="1">
    <location>
        <begin position="1"/>
        <end position="24"/>
    </location>
</feature>
<comment type="caution">
    <text evidence="3">The sequence shown here is derived from an EMBL/GenBank/DDBJ whole genome shotgun (WGS) entry which is preliminary data.</text>
</comment>
<dbReference type="PANTHER" id="PTHR23062">
    <property type="entry name" value="HYPOTHETICAL PROTEIN C.ELEGANS"/>
    <property type="match status" value="1"/>
</dbReference>
<keyword evidence="4" id="KW-1185">Reference proteome</keyword>
<feature type="region of interest" description="Disordered" evidence="1">
    <location>
        <begin position="296"/>
        <end position="317"/>
    </location>
</feature>
<evidence type="ECO:0000313" key="3">
    <source>
        <dbReference type="EMBL" id="CAD6190935.1"/>
    </source>
</evidence>
<feature type="compositionally biased region" description="Low complexity" evidence="1">
    <location>
        <begin position="300"/>
        <end position="312"/>
    </location>
</feature>
<dbReference type="PROSITE" id="PS50041">
    <property type="entry name" value="C_TYPE_LECTIN_2"/>
    <property type="match status" value="1"/>
</dbReference>
<feature type="domain" description="C-type lectin" evidence="2">
    <location>
        <begin position="346"/>
        <end position="462"/>
    </location>
</feature>
<dbReference type="GO" id="GO:0045087">
    <property type="term" value="P:innate immune response"/>
    <property type="evidence" value="ECO:0007669"/>
    <property type="project" value="TreeGrafter"/>
</dbReference>
<proteinExistence type="predicted"/>
<dbReference type="AlphaFoldDB" id="A0A8S1H694"/>
<dbReference type="SMART" id="SM00034">
    <property type="entry name" value="CLECT"/>
    <property type="match status" value="1"/>
</dbReference>
<accession>A0A8S1H694</accession>
<dbReference type="EMBL" id="CAJGYM010000018">
    <property type="protein sequence ID" value="CAD6190935.1"/>
    <property type="molecule type" value="Genomic_DNA"/>
</dbReference>
<name>A0A8S1H694_9PELO</name>
<dbReference type="Proteomes" id="UP000835052">
    <property type="component" value="Unassembled WGS sequence"/>
</dbReference>
<evidence type="ECO:0000313" key="4">
    <source>
        <dbReference type="Proteomes" id="UP000835052"/>
    </source>
</evidence>
<dbReference type="InterPro" id="IPR016186">
    <property type="entry name" value="C-type_lectin-like/link_sf"/>
</dbReference>
<dbReference type="OrthoDB" id="5833759at2759"/>
<protein>
    <recommendedName>
        <fullName evidence="2">C-type lectin domain-containing protein</fullName>
    </recommendedName>
</protein>
<dbReference type="Gene3D" id="3.10.100.10">
    <property type="entry name" value="Mannose-Binding Protein A, subunit A"/>
    <property type="match status" value="1"/>
</dbReference>
<feature type="compositionally biased region" description="Low complexity" evidence="1">
    <location>
        <begin position="472"/>
        <end position="515"/>
    </location>
</feature>
<feature type="region of interest" description="Disordered" evidence="1">
    <location>
        <begin position="472"/>
        <end position="521"/>
    </location>
</feature>
<sequence>MPRPSRKQRASIANSQKRRKKVSLSKSVEFRVDTIENKEVTDTAQSKFEKLENGEDLRYDHAAATSPSTSLRKSKNLPAYDSNFPYSNYLKVQNTSIPRTHNDFLRKQADRVYYYESSESATLKELHNSFLALKKNVQELVKLLGVLKMESFSANSELEKKLERVHGEKEVLLKRLRMRMTTMLIDEENERLKKEVLMYRSVMDVRGAQIEGLREKLNGACEALQHVDNALKLQKASIKGLHDDYEELHAKYNTMAEQLQRKDWEIKNIRKELDVSKRDKKNIGRQLSRSQVKVKKLYGESPEMSDSSTSSETPKRKPLNIEQIVKIRKLIKRASVLACYPNEEDDGHNCYSFKSNPSSFSDAQSSCSYSGYNLVSIVNAFANNYVFLQAGTHFSTSIGRYWIGLSSDSSGRFQWQDGTTSTYRNWAAGEPRITQNACVQQDIGNGRWYTEDCGKRQSFVCWGPDGATPISTSTPYTTTSPSTGTQNTQTPSTTSPTWSTSTTSSTWSTSTTSPPWDVRFQ</sequence>
<dbReference type="PANTHER" id="PTHR23062:SF3">
    <property type="entry name" value="ANF_RECEPTOR DOMAIN-CONTAINING PROTEIN-RELATED"/>
    <property type="match status" value="1"/>
</dbReference>
<dbReference type="InterPro" id="IPR016187">
    <property type="entry name" value="CTDL_fold"/>
</dbReference>
<reference evidence="3" key="1">
    <citation type="submission" date="2020-10" db="EMBL/GenBank/DDBJ databases">
        <authorList>
            <person name="Kikuchi T."/>
        </authorList>
    </citation>
    <scope>NUCLEOTIDE SEQUENCE</scope>
    <source>
        <strain evidence="3">NKZ352</strain>
    </source>
</reference>
<dbReference type="CDD" id="cd00037">
    <property type="entry name" value="CLECT"/>
    <property type="match status" value="1"/>
</dbReference>
<organism evidence="3 4">
    <name type="scientific">Caenorhabditis auriculariae</name>
    <dbReference type="NCBI Taxonomy" id="2777116"/>
    <lineage>
        <taxon>Eukaryota</taxon>
        <taxon>Metazoa</taxon>
        <taxon>Ecdysozoa</taxon>
        <taxon>Nematoda</taxon>
        <taxon>Chromadorea</taxon>
        <taxon>Rhabditida</taxon>
        <taxon>Rhabditina</taxon>
        <taxon>Rhabditomorpha</taxon>
        <taxon>Rhabditoidea</taxon>
        <taxon>Rhabditidae</taxon>
        <taxon>Peloderinae</taxon>
        <taxon>Caenorhabditis</taxon>
    </lineage>
</organism>